<keyword evidence="5" id="KW-1185">Reference proteome</keyword>
<accession>A0AAE0KHR6</accession>
<evidence type="ECO:0000256" key="1">
    <source>
        <dbReference type="SAM" id="MobiDB-lite"/>
    </source>
</evidence>
<feature type="domain" description="Azaphilone pigments biosynthesis cluster protein L N-terminal" evidence="3">
    <location>
        <begin position="2"/>
        <end position="209"/>
    </location>
</feature>
<reference evidence="4" key="2">
    <citation type="submission" date="2023-06" db="EMBL/GenBank/DDBJ databases">
        <authorList>
            <consortium name="Lawrence Berkeley National Laboratory"/>
            <person name="Haridas S."/>
            <person name="Hensen N."/>
            <person name="Bonometti L."/>
            <person name="Westerberg I."/>
            <person name="Brannstrom I.O."/>
            <person name="Guillou S."/>
            <person name="Cros-Aarteil S."/>
            <person name="Calhoun S."/>
            <person name="Kuo A."/>
            <person name="Mondo S."/>
            <person name="Pangilinan J."/>
            <person name="Riley R."/>
            <person name="Labutti K."/>
            <person name="Andreopoulos B."/>
            <person name="Lipzen A."/>
            <person name="Chen C."/>
            <person name="Yanf M."/>
            <person name="Daum C."/>
            <person name="Ng V."/>
            <person name="Clum A."/>
            <person name="Steindorff A."/>
            <person name="Ohm R."/>
            <person name="Martin F."/>
            <person name="Silar P."/>
            <person name="Natvig D."/>
            <person name="Lalanne C."/>
            <person name="Gautier V."/>
            <person name="Ament-Velasquez S.L."/>
            <person name="Kruys A."/>
            <person name="Hutchinson M.I."/>
            <person name="Powell A.J."/>
            <person name="Barry K."/>
            <person name="Miller A.N."/>
            <person name="Grigoriev I.V."/>
            <person name="Debuchy R."/>
            <person name="Gladieux P."/>
            <person name="Thoren M.H."/>
            <person name="Johannesson H."/>
        </authorList>
    </citation>
    <scope>NUCLEOTIDE SEQUENCE</scope>
    <source>
        <strain evidence="4">CBS 958.72</strain>
    </source>
</reference>
<reference evidence="4" key="1">
    <citation type="journal article" date="2023" name="Mol. Phylogenet. Evol.">
        <title>Genome-scale phylogeny and comparative genomics of the fungal order Sordariales.</title>
        <authorList>
            <person name="Hensen N."/>
            <person name="Bonometti L."/>
            <person name="Westerberg I."/>
            <person name="Brannstrom I.O."/>
            <person name="Guillou S."/>
            <person name="Cros-Aarteil S."/>
            <person name="Calhoun S."/>
            <person name="Haridas S."/>
            <person name="Kuo A."/>
            <person name="Mondo S."/>
            <person name="Pangilinan J."/>
            <person name="Riley R."/>
            <person name="LaButti K."/>
            <person name="Andreopoulos B."/>
            <person name="Lipzen A."/>
            <person name="Chen C."/>
            <person name="Yan M."/>
            <person name="Daum C."/>
            <person name="Ng V."/>
            <person name="Clum A."/>
            <person name="Steindorff A."/>
            <person name="Ohm R.A."/>
            <person name="Martin F."/>
            <person name="Silar P."/>
            <person name="Natvig D.O."/>
            <person name="Lalanne C."/>
            <person name="Gautier V."/>
            <person name="Ament-Velasquez S.L."/>
            <person name="Kruys A."/>
            <person name="Hutchinson M.I."/>
            <person name="Powell A.J."/>
            <person name="Barry K."/>
            <person name="Miller A.N."/>
            <person name="Grigoriev I.V."/>
            <person name="Debuchy R."/>
            <person name="Gladieux P."/>
            <person name="Hiltunen Thoren M."/>
            <person name="Johannesson H."/>
        </authorList>
    </citation>
    <scope>NUCLEOTIDE SEQUENCE</scope>
    <source>
        <strain evidence="4">CBS 958.72</strain>
    </source>
</reference>
<feature type="signal peptide" evidence="2">
    <location>
        <begin position="1"/>
        <end position="18"/>
    </location>
</feature>
<sequence>MAEVIGLASGLVALATFALKSITKLCQTVHSLGNHSENVLDLIKEVEALQAALTSLTKTVDDAVDADLSALSVPLLRCGNACRQFEEKLLGCVPQFGGTRANFRGWAKLRYLGEDIDGFRRTLAGYKTTIIITLTDATFRTSSVSAQKFEEHRNMVRVAVLTFEDRLTAIDEKLELIFQRTVMNSDEDVVELRQIKDERQSTQKCLQICIQMSRQFDQIELPPTRGDGNPAGLIDPVKVLGNGIQGCRDTINGVTAAMDSNMSALIDRLVKKSKTAMQDEEESVMLSQLQAEWESVRKSLQLCSQASTNLNENICVIDNFATGDDAIQFLVSTNDKPIRGQNRGYGERPRQLGGYMSDESLQRVSDSMTRPGLYDREVATHPRAPGSGSGRPGASFQGDGSRGHKPGSGSGQEKEPSASEASKRARSGTPEETEPNPPEANSRAKRSSPGP</sequence>
<evidence type="ECO:0000259" key="3">
    <source>
        <dbReference type="Pfam" id="PF17111"/>
    </source>
</evidence>
<organism evidence="4 5">
    <name type="scientific">Lasiosphaeria ovina</name>
    <dbReference type="NCBI Taxonomy" id="92902"/>
    <lineage>
        <taxon>Eukaryota</taxon>
        <taxon>Fungi</taxon>
        <taxon>Dikarya</taxon>
        <taxon>Ascomycota</taxon>
        <taxon>Pezizomycotina</taxon>
        <taxon>Sordariomycetes</taxon>
        <taxon>Sordariomycetidae</taxon>
        <taxon>Sordariales</taxon>
        <taxon>Lasiosphaeriaceae</taxon>
        <taxon>Lasiosphaeria</taxon>
    </lineage>
</organism>
<evidence type="ECO:0000313" key="5">
    <source>
        <dbReference type="Proteomes" id="UP001287356"/>
    </source>
</evidence>
<dbReference type="Pfam" id="PF17111">
    <property type="entry name" value="PigL_N"/>
    <property type="match status" value="1"/>
</dbReference>
<gene>
    <name evidence="4" type="ORF">B0T24DRAFT_523520</name>
</gene>
<dbReference type="AlphaFoldDB" id="A0AAE0KHR6"/>
<keyword evidence="2" id="KW-0732">Signal</keyword>
<evidence type="ECO:0000256" key="2">
    <source>
        <dbReference type="SAM" id="SignalP"/>
    </source>
</evidence>
<name>A0AAE0KHR6_9PEZI</name>
<feature type="chain" id="PRO_5042025070" description="Azaphilone pigments biosynthesis cluster protein L N-terminal domain-containing protein" evidence="2">
    <location>
        <begin position="19"/>
        <end position="451"/>
    </location>
</feature>
<dbReference type="InterPro" id="IPR031348">
    <property type="entry name" value="PigL_N"/>
</dbReference>
<feature type="compositionally biased region" description="Basic and acidic residues" evidence="1">
    <location>
        <begin position="412"/>
        <end position="423"/>
    </location>
</feature>
<comment type="caution">
    <text evidence="4">The sequence shown here is derived from an EMBL/GenBank/DDBJ whole genome shotgun (WGS) entry which is preliminary data.</text>
</comment>
<dbReference type="EMBL" id="JAULSN010000003">
    <property type="protein sequence ID" value="KAK3376472.1"/>
    <property type="molecule type" value="Genomic_DNA"/>
</dbReference>
<evidence type="ECO:0000313" key="4">
    <source>
        <dbReference type="EMBL" id="KAK3376472.1"/>
    </source>
</evidence>
<dbReference type="Proteomes" id="UP001287356">
    <property type="component" value="Unassembled WGS sequence"/>
</dbReference>
<proteinExistence type="predicted"/>
<feature type="region of interest" description="Disordered" evidence="1">
    <location>
        <begin position="336"/>
        <end position="451"/>
    </location>
</feature>
<protein>
    <recommendedName>
        <fullName evidence="3">Azaphilone pigments biosynthesis cluster protein L N-terminal domain-containing protein</fullName>
    </recommendedName>
</protein>